<protein>
    <submittedName>
        <fullName evidence="3">CheY chemotaxis protein or a CheY-like REC (Receiver) domain</fullName>
    </submittedName>
</protein>
<dbReference type="GO" id="GO:0000160">
    <property type="term" value="P:phosphorelay signal transduction system"/>
    <property type="evidence" value="ECO:0007669"/>
    <property type="project" value="InterPro"/>
</dbReference>
<dbReference type="InterPro" id="IPR001789">
    <property type="entry name" value="Sig_transdc_resp-reg_receiver"/>
</dbReference>
<feature type="domain" description="Response regulatory" evidence="2">
    <location>
        <begin position="1"/>
        <end position="103"/>
    </location>
</feature>
<dbReference type="Proteomes" id="UP000199647">
    <property type="component" value="Unassembled WGS sequence"/>
</dbReference>
<feature type="modified residue" description="4-aspartylphosphate" evidence="1">
    <location>
        <position position="43"/>
    </location>
</feature>
<sequence>MLVAMLIEEMLIDLGYVVVGMAMRLEQGLAAARVVDADVAILDVNLDGKESFPIAEVLKSRNLPFFFATGYGSKGLNPAFEGTLTLNKPFQTDELKAAFEAVCP</sequence>
<dbReference type="STRING" id="1855383.SAMN05216548_107143"/>
<keyword evidence="1" id="KW-0597">Phosphoprotein</keyword>
<evidence type="ECO:0000313" key="4">
    <source>
        <dbReference type="Proteomes" id="UP000199647"/>
    </source>
</evidence>
<dbReference type="AlphaFoldDB" id="A0A1H9ILV9"/>
<proteinExistence type="predicted"/>
<dbReference type="InterPro" id="IPR011006">
    <property type="entry name" value="CheY-like_superfamily"/>
</dbReference>
<keyword evidence="4" id="KW-1185">Reference proteome</keyword>
<gene>
    <name evidence="3" type="ORF">SAMN05216548_107143</name>
</gene>
<dbReference type="PROSITE" id="PS50110">
    <property type="entry name" value="RESPONSE_REGULATORY"/>
    <property type="match status" value="1"/>
</dbReference>
<organism evidence="3 4">
    <name type="scientific">Faunimonas pinastri</name>
    <dbReference type="NCBI Taxonomy" id="1855383"/>
    <lineage>
        <taxon>Bacteria</taxon>
        <taxon>Pseudomonadati</taxon>
        <taxon>Pseudomonadota</taxon>
        <taxon>Alphaproteobacteria</taxon>
        <taxon>Hyphomicrobiales</taxon>
        <taxon>Afifellaceae</taxon>
        <taxon>Faunimonas</taxon>
    </lineage>
</organism>
<dbReference type="SUPFAM" id="SSF52172">
    <property type="entry name" value="CheY-like"/>
    <property type="match status" value="1"/>
</dbReference>
<accession>A0A1H9ILV9</accession>
<reference evidence="3 4" key="1">
    <citation type="submission" date="2016-10" db="EMBL/GenBank/DDBJ databases">
        <authorList>
            <person name="de Groot N.N."/>
        </authorList>
    </citation>
    <scope>NUCLEOTIDE SEQUENCE [LARGE SCALE GENOMIC DNA]</scope>
    <source>
        <strain evidence="3 4">A52C2</strain>
    </source>
</reference>
<name>A0A1H9ILV9_9HYPH</name>
<dbReference type="Gene3D" id="3.40.50.2300">
    <property type="match status" value="1"/>
</dbReference>
<evidence type="ECO:0000259" key="2">
    <source>
        <dbReference type="PROSITE" id="PS50110"/>
    </source>
</evidence>
<evidence type="ECO:0000313" key="3">
    <source>
        <dbReference type="EMBL" id="SEQ75472.1"/>
    </source>
</evidence>
<evidence type="ECO:0000256" key="1">
    <source>
        <dbReference type="PROSITE-ProRule" id="PRU00169"/>
    </source>
</evidence>
<dbReference type="EMBL" id="FOFG01000007">
    <property type="protein sequence ID" value="SEQ75472.1"/>
    <property type="molecule type" value="Genomic_DNA"/>
</dbReference>